<gene>
    <name evidence="3" type="ORF">QBC41DRAFT_111439</name>
</gene>
<dbReference type="Proteomes" id="UP001174997">
    <property type="component" value="Unassembled WGS sequence"/>
</dbReference>
<dbReference type="AlphaFoldDB" id="A0AA40DBQ1"/>
<sequence length="449" mass="45498">MPRVGRRLSLLLLLSTVHGLSNTTIFPDLATSQSDGGHWLSLPPGDGVAVSGVNRLGIPGLPLPSLLSSLLGPQPIATPGAPLPVPTVAQASPTVPQGPQLTPQIGDAGVLGGLLSALNTLLSPIASLADAVPVPPLPLPVSQPDFSSLASLDLAPLSLVPQLVSEILPLIPQLSTDLPEAIPLLANLESILDAELAAGVPQVGILTSAIAAEVTALEGQIFSGTSLAVAAVPVLTVELPSLTMALPVASELSALSRLSEIPLSELPEVLSQIVDPLNVELVSSVVGAIVSTLDSMVLNSEVQSLADAVTVVGGSSEMLVTQEWCSQLTVVDGNVVMASAPCNEALNTAVPEPTINSAPHFTDVPFAGLTITNSHSPAVTFLPPQPSQPQVQQTSSPAAPIIPNPAPSPPQVQQTSTPAAPIIPTPAPITITATVTQLSTITTCSPTSL</sequence>
<reference evidence="3" key="1">
    <citation type="submission" date="2023-06" db="EMBL/GenBank/DDBJ databases">
        <title>Genome-scale phylogeny and comparative genomics of the fungal order Sordariales.</title>
        <authorList>
            <consortium name="Lawrence Berkeley National Laboratory"/>
            <person name="Hensen N."/>
            <person name="Bonometti L."/>
            <person name="Westerberg I."/>
            <person name="Brannstrom I.O."/>
            <person name="Guillou S."/>
            <person name="Cros-Aarteil S."/>
            <person name="Calhoun S."/>
            <person name="Haridas S."/>
            <person name="Kuo A."/>
            <person name="Mondo S."/>
            <person name="Pangilinan J."/>
            <person name="Riley R."/>
            <person name="Labutti K."/>
            <person name="Andreopoulos B."/>
            <person name="Lipzen A."/>
            <person name="Chen C."/>
            <person name="Yanf M."/>
            <person name="Daum C."/>
            <person name="Ng V."/>
            <person name="Clum A."/>
            <person name="Steindorff A."/>
            <person name="Ohm R."/>
            <person name="Martin F."/>
            <person name="Silar P."/>
            <person name="Natvig D."/>
            <person name="Lalanne C."/>
            <person name="Gautier V."/>
            <person name="Ament-Velasquez S.L."/>
            <person name="Kruys A."/>
            <person name="Hutchinson M.I."/>
            <person name="Powell A.J."/>
            <person name="Barry K."/>
            <person name="Miller A.N."/>
            <person name="Grigoriev I.V."/>
            <person name="Debuchy R."/>
            <person name="Gladieux P."/>
            <person name="Thoren M.H."/>
            <person name="Johannesson H."/>
        </authorList>
    </citation>
    <scope>NUCLEOTIDE SEQUENCE</scope>
    <source>
        <strain evidence="3">CBS 307.81</strain>
    </source>
</reference>
<evidence type="ECO:0000256" key="1">
    <source>
        <dbReference type="SAM" id="MobiDB-lite"/>
    </source>
</evidence>
<protein>
    <submittedName>
        <fullName evidence="3">Uncharacterized protein</fullName>
    </submittedName>
</protein>
<comment type="caution">
    <text evidence="3">The sequence shown here is derived from an EMBL/GenBank/DDBJ whole genome shotgun (WGS) entry which is preliminary data.</text>
</comment>
<dbReference type="EMBL" id="JAULSY010000046">
    <property type="protein sequence ID" value="KAK0669152.1"/>
    <property type="molecule type" value="Genomic_DNA"/>
</dbReference>
<feature type="compositionally biased region" description="Low complexity" evidence="1">
    <location>
        <begin position="388"/>
        <end position="399"/>
    </location>
</feature>
<feature type="region of interest" description="Disordered" evidence="1">
    <location>
        <begin position="384"/>
        <end position="423"/>
    </location>
</feature>
<feature type="signal peptide" evidence="2">
    <location>
        <begin position="1"/>
        <end position="19"/>
    </location>
</feature>
<keyword evidence="2" id="KW-0732">Signal</keyword>
<proteinExistence type="predicted"/>
<name>A0AA40DBQ1_9PEZI</name>
<feature type="compositionally biased region" description="Low complexity" evidence="1">
    <location>
        <begin position="411"/>
        <end position="420"/>
    </location>
</feature>
<feature type="chain" id="PRO_5041452131" evidence="2">
    <location>
        <begin position="20"/>
        <end position="449"/>
    </location>
</feature>
<organism evidence="3 4">
    <name type="scientific">Cercophora samala</name>
    <dbReference type="NCBI Taxonomy" id="330535"/>
    <lineage>
        <taxon>Eukaryota</taxon>
        <taxon>Fungi</taxon>
        <taxon>Dikarya</taxon>
        <taxon>Ascomycota</taxon>
        <taxon>Pezizomycotina</taxon>
        <taxon>Sordariomycetes</taxon>
        <taxon>Sordariomycetidae</taxon>
        <taxon>Sordariales</taxon>
        <taxon>Lasiosphaeriaceae</taxon>
        <taxon>Cercophora</taxon>
    </lineage>
</organism>
<evidence type="ECO:0000313" key="3">
    <source>
        <dbReference type="EMBL" id="KAK0669152.1"/>
    </source>
</evidence>
<evidence type="ECO:0000313" key="4">
    <source>
        <dbReference type="Proteomes" id="UP001174997"/>
    </source>
</evidence>
<accession>A0AA40DBQ1</accession>
<keyword evidence="4" id="KW-1185">Reference proteome</keyword>
<feature type="compositionally biased region" description="Pro residues" evidence="1">
    <location>
        <begin position="400"/>
        <end position="410"/>
    </location>
</feature>
<evidence type="ECO:0000256" key="2">
    <source>
        <dbReference type="SAM" id="SignalP"/>
    </source>
</evidence>